<keyword evidence="3 7" id="KW-0687">Ribonucleoprotein</keyword>
<dbReference type="FunFam" id="3.90.1030.10:FF:000001">
    <property type="entry name" value="50S ribosomal protein L17"/>
    <property type="match status" value="1"/>
</dbReference>
<accession>A0A7J7NZR1</accession>
<comment type="similarity">
    <text evidence="1 7">Belongs to the bacterial ribosomal protein bL17 family.</text>
</comment>
<dbReference type="GO" id="GO:0022625">
    <property type="term" value="C:cytosolic large ribosomal subunit"/>
    <property type="evidence" value="ECO:0007669"/>
    <property type="project" value="TreeGrafter"/>
</dbReference>
<dbReference type="NCBIfam" id="TIGR00059">
    <property type="entry name" value="L17"/>
    <property type="match status" value="1"/>
</dbReference>
<dbReference type="HAMAP" id="MF_01368">
    <property type="entry name" value="Ribosomal_bL17"/>
    <property type="match status" value="1"/>
</dbReference>
<evidence type="ECO:0000256" key="6">
    <source>
        <dbReference type="ARBA" id="ARBA00082728"/>
    </source>
</evidence>
<dbReference type="AlphaFoldDB" id="A0A7J7NZR1"/>
<evidence type="ECO:0000256" key="2">
    <source>
        <dbReference type="ARBA" id="ARBA00022980"/>
    </source>
</evidence>
<evidence type="ECO:0000313" key="8">
    <source>
        <dbReference type="EMBL" id="KAF6172679.1"/>
    </source>
</evidence>
<evidence type="ECO:0000256" key="5">
    <source>
        <dbReference type="ARBA" id="ARBA00077677"/>
    </source>
</evidence>
<dbReference type="PANTHER" id="PTHR14413">
    <property type="entry name" value="RIBOSOMAL PROTEIN L17"/>
    <property type="match status" value="1"/>
</dbReference>
<dbReference type="EMBL" id="JACGCM010000412">
    <property type="protein sequence ID" value="KAF6172679.1"/>
    <property type="molecule type" value="Genomic_DNA"/>
</dbReference>
<keyword evidence="9" id="KW-1185">Reference proteome</keyword>
<evidence type="ECO:0000256" key="7">
    <source>
        <dbReference type="RuleBase" id="RU000660"/>
    </source>
</evidence>
<dbReference type="SUPFAM" id="SSF64263">
    <property type="entry name" value="Prokaryotic ribosomal protein L17"/>
    <property type="match status" value="1"/>
</dbReference>
<dbReference type="InterPro" id="IPR000456">
    <property type="entry name" value="Ribosomal_bL17"/>
</dbReference>
<proteinExistence type="inferred from homology"/>
<dbReference type="OrthoDB" id="275000at2759"/>
<sequence length="449" mass="50555">MVEEVAMMEESFFLWTIDIGHEEDLSSVISSSNYFLDLATWDQSLEIVSVFHHLPCGVLKNNLNCNRRAHQVADGHFHIKVAELREQYFRRLPYDAVLPEWPLNLTGLDEEGKRTEFDMHFKPSIPNNKFVVSSSSEETSSSGRGDECSVMEETVHSVEISAEGGGPSKIEEGDRGSYVEDQSRWFSASIPGKGEEAVYYQVPCLEKGKKDKGISEKNSSDLLSERGYECITVLPCLAKWEGFSSFHHSSMASSSLSSAWCMTSLMSALPTTPSSNSSSNTQLKLSTHKPKLILLRSFTGLSPLNPLLFPFTSDYTSFGHTFTFVDNGCRIMAMRHGRKVPKLNRPPDQRKALLRGLTTQLLKYGRIKTTRARASAMRKYVDKMITLAKEGSLHKRRQALGFIYEKQIVHALFAEVPDRYGERNGGYTRIIRTLPRRGDNAPMAYIELV</sequence>
<evidence type="ECO:0000256" key="4">
    <source>
        <dbReference type="ARBA" id="ARBA00072708"/>
    </source>
</evidence>
<organism evidence="8 9">
    <name type="scientific">Kingdonia uniflora</name>
    <dbReference type="NCBI Taxonomy" id="39325"/>
    <lineage>
        <taxon>Eukaryota</taxon>
        <taxon>Viridiplantae</taxon>
        <taxon>Streptophyta</taxon>
        <taxon>Embryophyta</taxon>
        <taxon>Tracheophyta</taxon>
        <taxon>Spermatophyta</taxon>
        <taxon>Magnoliopsida</taxon>
        <taxon>Ranunculales</taxon>
        <taxon>Circaeasteraceae</taxon>
        <taxon>Kingdonia</taxon>
    </lineage>
</organism>
<dbReference type="Pfam" id="PF01196">
    <property type="entry name" value="Ribosomal_L17"/>
    <property type="match status" value="1"/>
</dbReference>
<dbReference type="InterPro" id="IPR036373">
    <property type="entry name" value="Ribosomal_bL17_sf"/>
</dbReference>
<evidence type="ECO:0000313" key="9">
    <source>
        <dbReference type="Proteomes" id="UP000541444"/>
    </source>
</evidence>
<reference evidence="8 9" key="1">
    <citation type="journal article" date="2020" name="IScience">
        <title>Genome Sequencing of the Endangered Kingdonia uniflora (Circaeasteraceae, Ranunculales) Reveals Potential Mechanisms of Evolutionary Specialization.</title>
        <authorList>
            <person name="Sun Y."/>
            <person name="Deng T."/>
            <person name="Zhang A."/>
            <person name="Moore M.J."/>
            <person name="Landis J.B."/>
            <person name="Lin N."/>
            <person name="Zhang H."/>
            <person name="Zhang X."/>
            <person name="Huang J."/>
            <person name="Zhang X."/>
            <person name="Sun H."/>
            <person name="Wang H."/>
        </authorList>
    </citation>
    <scope>NUCLEOTIDE SEQUENCE [LARGE SCALE GENOMIC DNA]</scope>
    <source>
        <strain evidence="8">TB1705</strain>
        <tissue evidence="8">Leaf</tissue>
    </source>
</reference>
<name>A0A7J7NZR1_9MAGN</name>
<evidence type="ECO:0000256" key="1">
    <source>
        <dbReference type="ARBA" id="ARBA00008777"/>
    </source>
</evidence>
<evidence type="ECO:0000256" key="3">
    <source>
        <dbReference type="ARBA" id="ARBA00023274"/>
    </source>
</evidence>
<comment type="caution">
    <text evidence="8">The sequence shown here is derived from an EMBL/GenBank/DDBJ whole genome shotgun (WGS) entry which is preliminary data.</text>
</comment>
<gene>
    <name evidence="8" type="ORF">GIB67_042002</name>
</gene>
<dbReference type="Proteomes" id="UP000541444">
    <property type="component" value="Unassembled WGS sequence"/>
</dbReference>
<dbReference type="Gene3D" id="3.90.1030.10">
    <property type="entry name" value="Ribosomal protein L17"/>
    <property type="match status" value="1"/>
</dbReference>
<dbReference type="GO" id="GO:0006412">
    <property type="term" value="P:translation"/>
    <property type="evidence" value="ECO:0007669"/>
    <property type="project" value="InterPro"/>
</dbReference>
<keyword evidence="2 7" id="KW-0689">Ribosomal protein</keyword>
<dbReference type="PANTHER" id="PTHR14413:SF16">
    <property type="entry name" value="LARGE RIBOSOMAL SUBUNIT PROTEIN BL17M"/>
    <property type="match status" value="1"/>
</dbReference>
<dbReference type="GO" id="GO:0003735">
    <property type="term" value="F:structural constituent of ribosome"/>
    <property type="evidence" value="ECO:0007669"/>
    <property type="project" value="InterPro"/>
</dbReference>
<protein>
    <recommendedName>
        <fullName evidence="4">Large ribosomal subunit protein bL17c</fullName>
    </recommendedName>
    <alternativeName>
        <fullName evidence="5">50S ribosomal protein L17, chloroplastic</fullName>
    </alternativeName>
    <alternativeName>
        <fullName evidence="6">CL17</fullName>
    </alternativeName>
</protein>